<protein>
    <submittedName>
        <fullName evidence="6">Wings apart-like protein homolog</fullName>
    </submittedName>
</protein>
<dbReference type="InterPro" id="IPR012502">
    <property type="entry name" value="WAPL_dom"/>
</dbReference>
<feature type="compositionally biased region" description="Basic residues" evidence="3">
    <location>
        <begin position="89"/>
        <end position="99"/>
    </location>
</feature>
<dbReference type="Pfam" id="PF07814">
    <property type="entry name" value="WAPL"/>
    <property type="match status" value="1"/>
</dbReference>
<feature type="coiled-coil region" evidence="2">
    <location>
        <begin position="754"/>
        <end position="805"/>
    </location>
</feature>
<feature type="region of interest" description="Disordered" evidence="3">
    <location>
        <begin position="255"/>
        <end position="281"/>
    </location>
</feature>
<dbReference type="GeneID" id="100908918"/>
<feature type="compositionally biased region" description="Polar residues" evidence="3">
    <location>
        <begin position="70"/>
        <end position="85"/>
    </location>
</feature>
<evidence type="ECO:0000256" key="3">
    <source>
        <dbReference type="SAM" id="MobiDB-lite"/>
    </source>
</evidence>
<evidence type="ECO:0000256" key="1">
    <source>
        <dbReference type="ARBA" id="ARBA00006854"/>
    </source>
</evidence>
<dbReference type="InterPro" id="IPR011989">
    <property type="entry name" value="ARM-like"/>
</dbReference>
<evidence type="ECO:0000313" key="5">
    <source>
        <dbReference type="Proteomes" id="UP000694867"/>
    </source>
</evidence>
<gene>
    <name evidence="6" type="primary">LOC100908918</name>
</gene>
<feature type="domain" description="WAPL" evidence="4">
    <location>
        <begin position="337"/>
        <end position="862"/>
    </location>
</feature>
<comment type="similarity">
    <text evidence="1">Belongs to the WAPL family.</text>
</comment>
<keyword evidence="2" id="KW-0175">Coiled coil</keyword>
<feature type="compositionally biased region" description="Basic and acidic residues" evidence="3">
    <location>
        <begin position="53"/>
        <end position="62"/>
    </location>
</feature>
<feature type="compositionally biased region" description="Basic and acidic residues" evidence="3">
    <location>
        <begin position="221"/>
        <end position="230"/>
    </location>
</feature>
<feature type="region of interest" description="Disordered" evidence="3">
    <location>
        <begin position="115"/>
        <end position="231"/>
    </location>
</feature>
<dbReference type="RefSeq" id="XP_003741626.1">
    <property type="nucleotide sequence ID" value="XM_003741578.2"/>
</dbReference>
<name>A0AAJ6QRI2_9ACAR</name>
<dbReference type="InterPro" id="IPR039874">
    <property type="entry name" value="WAPL"/>
</dbReference>
<dbReference type="KEGG" id="goe:100908918"/>
<feature type="region of interest" description="Disordered" evidence="3">
    <location>
        <begin position="1"/>
        <end position="100"/>
    </location>
</feature>
<dbReference type="PROSITE" id="PS51271">
    <property type="entry name" value="WAPL"/>
    <property type="match status" value="1"/>
</dbReference>
<reference evidence="6" key="1">
    <citation type="submission" date="2025-08" db="UniProtKB">
        <authorList>
            <consortium name="RefSeq"/>
        </authorList>
    </citation>
    <scope>IDENTIFICATION</scope>
</reference>
<feature type="compositionally biased region" description="Low complexity" evidence="3">
    <location>
        <begin position="123"/>
        <end position="169"/>
    </location>
</feature>
<evidence type="ECO:0000313" key="6">
    <source>
        <dbReference type="RefSeq" id="XP_003741626.1"/>
    </source>
</evidence>
<evidence type="ECO:0000256" key="2">
    <source>
        <dbReference type="SAM" id="Coils"/>
    </source>
</evidence>
<dbReference type="InterPro" id="IPR022771">
    <property type="entry name" value="WAPL_C"/>
</dbReference>
<dbReference type="AlphaFoldDB" id="A0AAJ6QRI2"/>
<dbReference type="PANTHER" id="PTHR22100">
    <property type="entry name" value="WINGS APART-LIKE PROTEIN HOMOLOG"/>
    <property type="match status" value="1"/>
</dbReference>
<sequence length="883" mass="96987">MSSCQPYRDFRKKDKAPSPGAGGGGTLASQGAPTKRAVGRVNRFGVTSFTSIRDSETAKDDAYSFDEEPNSGTPSPASTEQSASVPRQAKPKKFFKSRNRNNDAVFDSLFSAPQAQVKSSPLAGSKPASPAVPSPLSSANKSSSSSPSPVSDSPGSPVVVAKPPIVAPAEVQETPVPKSEKPENSADDDPPSTVSRRAPTKSYSRKRGAAALSTSENNVENDAKVKEARTETPYIEYENPLLKNLNVNEIAASTPAAPPAAEIKKEEKPGGRKTFFKSKKTDPAAAKANAVSRYKFFNNSVADEEDLGEKPPAEPFLKKENPHVDAAVFDDEFAAPAPPEIKSYAKVRNVKKAYEVHEIGEAQEFNDDVEYLLESVTQTNSLVSRCLSVCSLASKCMSAQFRVHLRAHGVMTKFFGTVKDAPKHPSLALCVSALFFVLSQDRLTMDLEASTLAILLQLFEINDDAGEGNHKEKVFQLCEQIRRKGFAKHLDMNHITSSSLALETLLSLTSRRAGEWFKEELRIQGGLTHLANLVSQVMNSLDVPHWGVIFEPSGQQLEKLKKIDRVLRVLENVTFGNSANQEYLIKFRNGVVMNFCADLMNLCFENIEYHKVLNVSDESAPEGQSITVALQRAEGPGPVFLSVMLSLLKVMLNVTHENDESSDNWGSRDQTMRQLLECMLHIPYSLDAGIRFDVQLLALGLTINISEHSPKLREWLLKSKVRVSSETELTTKHNAFSALVDLFKEKQVAAAASENQTNEILDNQEEKVKQQEMKRLEDRTAKDVNDKERDAADDLEETIRKAIQKAGKHMEHSIVSAYLALMLGCVIQGNAERTAALKELNGGNLQSFMQALKKFHDFIDLTGVLGNSAPQNIERILKVLETS</sequence>
<dbReference type="CTD" id="23063"/>
<dbReference type="Proteomes" id="UP000694867">
    <property type="component" value="Unplaced"/>
</dbReference>
<keyword evidence="5" id="KW-1185">Reference proteome</keyword>
<evidence type="ECO:0000259" key="4">
    <source>
        <dbReference type="PROSITE" id="PS51271"/>
    </source>
</evidence>
<dbReference type="PANTHER" id="PTHR22100:SF13">
    <property type="entry name" value="WINGS APART-LIKE PROTEIN HOMOLOG"/>
    <property type="match status" value="1"/>
</dbReference>
<dbReference type="Gene3D" id="1.25.10.10">
    <property type="entry name" value="Leucine-rich Repeat Variant"/>
    <property type="match status" value="1"/>
</dbReference>
<proteinExistence type="inferred from homology"/>
<accession>A0AAJ6QRI2</accession>
<organism evidence="5 6">
    <name type="scientific">Galendromus occidentalis</name>
    <name type="common">western predatory mite</name>
    <dbReference type="NCBI Taxonomy" id="34638"/>
    <lineage>
        <taxon>Eukaryota</taxon>
        <taxon>Metazoa</taxon>
        <taxon>Ecdysozoa</taxon>
        <taxon>Arthropoda</taxon>
        <taxon>Chelicerata</taxon>
        <taxon>Arachnida</taxon>
        <taxon>Acari</taxon>
        <taxon>Parasitiformes</taxon>
        <taxon>Mesostigmata</taxon>
        <taxon>Gamasina</taxon>
        <taxon>Phytoseioidea</taxon>
        <taxon>Phytoseiidae</taxon>
        <taxon>Typhlodrominae</taxon>
        <taxon>Galendromus</taxon>
    </lineage>
</organism>